<dbReference type="OrthoDB" id="3344688at2759"/>
<sequence length="288" mass="33552">MNLTPNMDNELPYQVMFSRSPDHFIWLLQVFGCLAWVNIPKVKQYDKRLDQQVVPAILIGYSLERKGWLFYSPNYRLNIFWSNSARFLEDKSWLDHTEWQPIDMGPLPALKDEEELDNLGYTEKDLFDEKDQEPLQEYLDMETAAGFDKYEMPSTRNGPPQEDHEGETMEEAMDNATDTAFGLKATNIKEEKNLNPMVWEALARTDKRFWVEVMQKELEGLEAMGMWEIADLLPGMNAIDTCWVLKIKMDANMVPTKFKARLVARGFMQREGVDYMEIFVPVAPIQSI</sequence>
<gene>
    <name evidence="3" type="ORF">UHOR_12233</name>
</gene>
<dbReference type="AlphaFoldDB" id="I2FLZ5"/>
<organism evidence="3 4">
    <name type="scientific">Ustilago hordei</name>
    <name type="common">Barley covered smut fungus</name>
    <dbReference type="NCBI Taxonomy" id="120017"/>
    <lineage>
        <taxon>Eukaryota</taxon>
        <taxon>Fungi</taxon>
        <taxon>Dikarya</taxon>
        <taxon>Basidiomycota</taxon>
        <taxon>Ustilaginomycotina</taxon>
        <taxon>Ustilaginomycetes</taxon>
        <taxon>Ustilaginales</taxon>
        <taxon>Ustilaginaceae</taxon>
        <taxon>Ustilago</taxon>
    </lineage>
</organism>
<feature type="domain" description="Retroviral polymerase SH3-like" evidence="2">
    <location>
        <begin position="33"/>
        <end position="97"/>
    </location>
</feature>
<dbReference type="OMA" id="HEGETME"/>
<evidence type="ECO:0000313" key="4">
    <source>
        <dbReference type="Proteomes" id="UP000006174"/>
    </source>
</evidence>
<keyword evidence="4" id="KW-1185">Reference proteome</keyword>
<dbReference type="HOGENOM" id="CLU_001650_15_5_1"/>
<dbReference type="Pfam" id="PF07727">
    <property type="entry name" value="RVT_2"/>
    <property type="match status" value="1"/>
</dbReference>
<name>I2FLZ5_USTHO</name>
<dbReference type="InterPro" id="IPR013103">
    <property type="entry name" value="RVT_2"/>
</dbReference>
<comment type="caution">
    <text evidence="3">The sequence shown here is derived from an EMBL/GenBank/DDBJ whole genome shotgun (WGS) entry which is preliminary data.</text>
</comment>
<dbReference type="Pfam" id="PF25597">
    <property type="entry name" value="SH3_retrovirus"/>
    <property type="match status" value="1"/>
</dbReference>
<dbReference type="Proteomes" id="UP000006174">
    <property type="component" value="Unassembled WGS sequence"/>
</dbReference>
<evidence type="ECO:0000259" key="2">
    <source>
        <dbReference type="Pfam" id="PF25597"/>
    </source>
</evidence>
<evidence type="ECO:0008006" key="5">
    <source>
        <dbReference type="Google" id="ProtNLM"/>
    </source>
</evidence>
<evidence type="ECO:0000259" key="1">
    <source>
        <dbReference type="Pfam" id="PF07727"/>
    </source>
</evidence>
<dbReference type="STRING" id="1128400.I2FLZ5"/>
<evidence type="ECO:0000313" key="3">
    <source>
        <dbReference type="EMBL" id="CCF47938.1"/>
    </source>
</evidence>
<protein>
    <recommendedName>
        <fullName evidence="5">Reverse transcriptase Ty1/copia-type domain-containing protein</fullName>
    </recommendedName>
</protein>
<dbReference type="EMBL" id="CAGI01000027">
    <property type="protein sequence ID" value="CCF47938.1"/>
    <property type="molecule type" value="Genomic_DNA"/>
</dbReference>
<reference evidence="3 4" key="1">
    <citation type="journal article" date="2012" name="Plant Cell">
        <title>Genome comparison of barley and maize smut fungi reveals targeted loss of RNA silencing components and species-specific presence of transposable elements.</title>
        <authorList>
            <person name="Laurie J.D."/>
            <person name="Ali S."/>
            <person name="Linning R."/>
            <person name="Mannhaupt G."/>
            <person name="Wong P."/>
            <person name="Gueldener U."/>
            <person name="Muensterkoetter M."/>
            <person name="Moore R."/>
            <person name="Kahmann R."/>
            <person name="Bakkeren G."/>
            <person name="Schirawski J."/>
        </authorList>
    </citation>
    <scope>NUCLEOTIDE SEQUENCE [LARGE SCALE GENOMIC DNA]</scope>
    <source>
        <strain evidence="4">Uh4875-4</strain>
    </source>
</reference>
<dbReference type="InterPro" id="IPR057670">
    <property type="entry name" value="SH3_retrovirus"/>
</dbReference>
<proteinExistence type="predicted"/>
<feature type="domain" description="Reverse transcriptase Ty1/copia-type" evidence="1">
    <location>
        <begin position="226"/>
        <end position="288"/>
    </location>
</feature>
<dbReference type="eggNOG" id="KOG0017">
    <property type="taxonomic scope" value="Eukaryota"/>
</dbReference>
<accession>I2FLZ5</accession>